<keyword evidence="2" id="KW-0805">Transcription regulation</keyword>
<comment type="similarity">
    <text evidence="1">Belongs to the LysR transcriptional regulatory family.</text>
</comment>
<evidence type="ECO:0000313" key="6">
    <source>
        <dbReference type="EMBL" id="MDW5594501.1"/>
    </source>
</evidence>
<dbReference type="Gene3D" id="3.40.190.10">
    <property type="entry name" value="Periplasmic binding protein-like II"/>
    <property type="match status" value="1"/>
</dbReference>
<comment type="caution">
    <text evidence="6">The sequence shown here is derived from an EMBL/GenBank/DDBJ whole genome shotgun (WGS) entry which is preliminary data.</text>
</comment>
<reference evidence="7" key="1">
    <citation type="submission" date="2023-07" db="EMBL/GenBank/DDBJ databases">
        <title>Conexibacter stalactiti sp. nov., isolated from stalactites in a lava cave and emended description of the genus Conexibacter.</title>
        <authorList>
            <person name="Lee S.D."/>
        </authorList>
    </citation>
    <scope>NUCLEOTIDE SEQUENCE [LARGE SCALE GENOMIC DNA]</scope>
    <source>
        <strain evidence="7">KCTC 39840</strain>
    </source>
</reference>
<accession>A0ABU4HMH6</accession>
<dbReference type="InterPro" id="IPR005119">
    <property type="entry name" value="LysR_subst-bd"/>
</dbReference>
<dbReference type="PANTHER" id="PTHR30346:SF30">
    <property type="entry name" value="SMALL NEUTRAL PROTEASE REGULATORY PROTEIN"/>
    <property type="match status" value="1"/>
</dbReference>
<dbReference type="EMBL" id="JAWSTH010000018">
    <property type="protein sequence ID" value="MDW5594501.1"/>
    <property type="molecule type" value="Genomic_DNA"/>
</dbReference>
<keyword evidence="7" id="KW-1185">Reference proteome</keyword>
<dbReference type="InterPro" id="IPR000847">
    <property type="entry name" value="LysR_HTH_N"/>
</dbReference>
<proteinExistence type="inferred from homology"/>
<dbReference type="SUPFAM" id="SSF46785">
    <property type="entry name" value="Winged helix' DNA-binding domain"/>
    <property type="match status" value="1"/>
</dbReference>
<sequence length="202" mass="20799">MELRQLACFVAVAEELSFTRAARRLHLVQSGVSASVRALERELDAALFERTTQRVALTGAGAALLPEARAALAAAQRASDAVARARGTVAGTLTIGTIQSASPLDLPAVLARFHAEHPGVTVRLRHGGAGSALLLEELQAGQLDVAFVSLERAPAGVELVPLSVEEIVLVCRRDDPLAGAPAAREAPAASEALAARAAPAAP</sequence>
<evidence type="ECO:0000256" key="3">
    <source>
        <dbReference type="ARBA" id="ARBA00023125"/>
    </source>
</evidence>
<dbReference type="PROSITE" id="PS50931">
    <property type="entry name" value="HTH_LYSR"/>
    <property type="match status" value="1"/>
</dbReference>
<dbReference type="InterPro" id="IPR036388">
    <property type="entry name" value="WH-like_DNA-bd_sf"/>
</dbReference>
<keyword evidence="4" id="KW-0804">Transcription</keyword>
<evidence type="ECO:0000256" key="2">
    <source>
        <dbReference type="ARBA" id="ARBA00023015"/>
    </source>
</evidence>
<dbReference type="PANTHER" id="PTHR30346">
    <property type="entry name" value="TRANSCRIPTIONAL DUAL REGULATOR HCAR-RELATED"/>
    <property type="match status" value="1"/>
</dbReference>
<dbReference type="InterPro" id="IPR036390">
    <property type="entry name" value="WH_DNA-bd_sf"/>
</dbReference>
<dbReference type="SUPFAM" id="SSF53850">
    <property type="entry name" value="Periplasmic binding protein-like II"/>
    <property type="match status" value="1"/>
</dbReference>
<evidence type="ECO:0000256" key="1">
    <source>
        <dbReference type="ARBA" id="ARBA00009437"/>
    </source>
</evidence>
<protein>
    <submittedName>
        <fullName evidence="6">LysR family transcriptional regulator</fullName>
    </submittedName>
</protein>
<feature type="non-terminal residue" evidence="6">
    <location>
        <position position="202"/>
    </location>
</feature>
<dbReference type="Pfam" id="PF00126">
    <property type="entry name" value="HTH_1"/>
    <property type="match status" value="1"/>
</dbReference>
<gene>
    <name evidence="6" type="ORF">R7226_09150</name>
</gene>
<keyword evidence="3" id="KW-0238">DNA-binding</keyword>
<dbReference type="Pfam" id="PF03466">
    <property type="entry name" value="LysR_substrate"/>
    <property type="match status" value="1"/>
</dbReference>
<name>A0ABU4HMH6_9ACTN</name>
<evidence type="ECO:0000256" key="4">
    <source>
        <dbReference type="ARBA" id="ARBA00023163"/>
    </source>
</evidence>
<dbReference type="Proteomes" id="UP001284601">
    <property type="component" value="Unassembled WGS sequence"/>
</dbReference>
<dbReference type="Gene3D" id="1.10.10.10">
    <property type="entry name" value="Winged helix-like DNA-binding domain superfamily/Winged helix DNA-binding domain"/>
    <property type="match status" value="1"/>
</dbReference>
<dbReference type="RefSeq" id="WP_318596770.1">
    <property type="nucleotide sequence ID" value="NZ_JAWSTH010000018.1"/>
</dbReference>
<evidence type="ECO:0000313" key="7">
    <source>
        <dbReference type="Proteomes" id="UP001284601"/>
    </source>
</evidence>
<feature type="domain" description="HTH lysR-type" evidence="5">
    <location>
        <begin position="1"/>
        <end position="58"/>
    </location>
</feature>
<dbReference type="PRINTS" id="PR00039">
    <property type="entry name" value="HTHLYSR"/>
</dbReference>
<organism evidence="6 7">
    <name type="scientific">Conexibacter stalactiti</name>
    <dbReference type="NCBI Taxonomy" id="1940611"/>
    <lineage>
        <taxon>Bacteria</taxon>
        <taxon>Bacillati</taxon>
        <taxon>Actinomycetota</taxon>
        <taxon>Thermoleophilia</taxon>
        <taxon>Solirubrobacterales</taxon>
        <taxon>Conexibacteraceae</taxon>
        <taxon>Conexibacter</taxon>
    </lineage>
</organism>
<evidence type="ECO:0000259" key="5">
    <source>
        <dbReference type="PROSITE" id="PS50931"/>
    </source>
</evidence>